<keyword evidence="7" id="KW-1185">Reference proteome</keyword>
<comment type="similarity">
    <text evidence="1 4">Belongs to the carbohydrate kinase PfkB family.</text>
</comment>
<dbReference type="GO" id="GO:0006796">
    <property type="term" value="P:phosphate-containing compound metabolic process"/>
    <property type="evidence" value="ECO:0007669"/>
    <property type="project" value="UniProtKB-ARBA"/>
</dbReference>
<reference evidence="6 7" key="1">
    <citation type="journal article" date="2015" name="Genome Announc.">
        <title>Expanding the biotechnology potential of lactobacilli through comparative genomics of 213 strains and associated genera.</title>
        <authorList>
            <person name="Sun Z."/>
            <person name="Harris H.M."/>
            <person name="McCann A."/>
            <person name="Guo C."/>
            <person name="Argimon S."/>
            <person name="Zhang W."/>
            <person name="Yang X."/>
            <person name="Jeffery I.B."/>
            <person name="Cooney J.C."/>
            <person name="Kagawa T.F."/>
            <person name="Liu W."/>
            <person name="Song Y."/>
            <person name="Salvetti E."/>
            <person name="Wrobel A."/>
            <person name="Rasinkangas P."/>
            <person name="Parkhill J."/>
            <person name="Rea M.C."/>
            <person name="O'Sullivan O."/>
            <person name="Ritari J."/>
            <person name="Douillard F.P."/>
            <person name="Paul Ross R."/>
            <person name="Yang R."/>
            <person name="Briner A.E."/>
            <person name="Felis G.E."/>
            <person name="de Vos W.M."/>
            <person name="Barrangou R."/>
            <person name="Klaenhammer T.R."/>
            <person name="Caufield P.W."/>
            <person name="Cui Y."/>
            <person name="Zhang H."/>
            <person name="O'Toole P.W."/>
        </authorList>
    </citation>
    <scope>NUCLEOTIDE SEQUENCE [LARGE SCALE GENOMIC DNA]</scope>
    <source>
        <strain evidence="6 7">DSM 20253</strain>
    </source>
</reference>
<evidence type="ECO:0000256" key="3">
    <source>
        <dbReference type="ARBA" id="ARBA00022777"/>
    </source>
</evidence>
<proteinExistence type="inferred from homology"/>
<dbReference type="PANTHER" id="PTHR10584">
    <property type="entry name" value="SUGAR KINASE"/>
    <property type="match status" value="1"/>
</dbReference>
<organism evidence="6 7">
    <name type="scientific">Loigolactobacillus rennini DSM 20253</name>
    <dbReference type="NCBI Taxonomy" id="1423796"/>
    <lineage>
        <taxon>Bacteria</taxon>
        <taxon>Bacillati</taxon>
        <taxon>Bacillota</taxon>
        <taxon>Bacilli</taxon>
        <taxon>Lactobacillales</taxon>
        <taxon>Lactobacillaceae</taxon>
        <taxon>Loigolactobacillus</taxon>
    </lineage>
</organism>
<dbReference type="OrthoDB" id="9775849at2"/>
<keyword evidence="2 4" id="KW-0808">Transferase</keyword>
<evidence type="ECO:0000256" key="1">
    <source>
        <dbReference type="ARBA" id="ARBA00010688"/>
    </source>
</evidence>
<keyword evidence="3 4" id="KW-0418">Kinase</keyword>
<evidence type="ECO:0000256" key="2">
    <source>
        <dbReference type="ARBA" id="ARBA00022679"/>
    </source>
</evidence>
<dbReference type="RefSeq" id="WP_057873621.1">
    <property type="nucleotide sequence ID" value="NZ_AYYI01000026.1"/>
</dbReference>
<gene>
    <name evidence="6" type="ORF">FC24_GL000986</name>
</gene>
<protein>
    <submittedName>
        <fullName evidence="6">Ribokinase family sugar kinase</fullName>
    </submittedName>
</protein>
<dbReference type="Pfam" id="PF00294">
    <property type="entry name" value="PfkB"/>
    <property type="match status" value="1"/>
</dbReference>
<dbReference type="GO" id="GO:0016301">
    <property type="term" value="F:kinase activity"/>
    <property type="evidence" value="ECO:0007669"/>
    <property type="project" value="UniProtKB-KW"/>
</dbReference>
<comment type="caution">
    <text evidence="6">The sequence shown here is derived from an EMBL/GenBank/DDBJ whole genome shotgun (WGS) entry which is preliminary data.</text>
</comment>
<dbReference type="EMBL" id="AYYI01000026">
    <property type="protein sequence ID" value="KRM98752.1"/>
    <property type="molecule type" value="Genomic_DNA"/>
</dbReference>
<accession>A0A0R2D4D7</accession>
<dbReference type="InterPro" id="IPR029056">
    <property type="entry name" value="Ribokinase-like"/>
</dbReference>
<evidence type="ECO:0000313" key="6">
    <source>
        <dbReference type="EMBL" id="KRM98752.1"/>
    </source>
</evidence>
<evidence type="ECO:0000259" key="5">
    <source>
        <dbReference type="Pfam" id="PF00294"/>
    </source>
</evidence>
<feature type="domain" description="Carbohydrate kinase PfkB" evidence="5">
    <location>
        <begin position="1"/>
        <end position="289"/>
    </location>
</feature>
<evidence type="ECO:0000256" key="4">
    <source>
        <dbReference type="RuleBase" id="RU003704"/>
    </source>
</evidence>
<dbReference type="Gene3D" id="3.40.1190.20">
    <property type="match status" value="1"/>
</dbReference>
<dbReference type="PROSITE" id="PS00584">
    <property type="entry name" value="PFKB_KINASES_2"/>
    <property type="match status" value="1"/>
</dbReference>
<dbReference type="PRINTS" id="PR00990">
    <property type="entry name" value="RIBOKINASE"/>
</dbReference>
<dbReference type="InterPro" id="IPR011611">
    <property type="entry name" value="PfkB_dom"/>
</dbReference>
<dbReference type="InterPro" id="IPR002173">
    <property type="entry name" value="Carboh/pur_kinase_PfkB_CS"/>
</dbReference>
<dbReference type="PATRIC" id="fig|1423796.3.peg.1008"/>
<evidence type="ECO:0000313" key="7">
    <source>
        <dbReference type="Proteomes" id="UP000051638"/>
    </source>
</evidence>
<dbReference type="InterPro" id="IPR002139">
    <property type="entry name" value="Ribo/fructo_kinase"/>
</dbReference>
<dbReference type="PANTHER" id="PTHR10584:SF166">
    <property type="entry name" value="RIBOKINASE"/>
    <property type="match status" value="1"/>
</dbReference>
<sequence length="292" mass="32052">MKKALIIGAAFVDIVVTVPELLRSGGDVTGTLKQTTIGGCAFNVLGAISHSKQNADLFVPIGKGQYATLVRKKLSELNIPILLPTKDGDNGWDICLIEPNGERSFLTIQGVEQNWQRDWFKQLNWENYQYVYLSGYEMENIAAANEILAGLATAPKNIQILFDASPRLKHIPQNTINRLMSMNVIINCNQDEINVLEKKNNSIENKVKSIYHRTHHPIIVTLGSEGTYYYDGDTSEVIPAKKAKVVNTIGAGDTHCGALIAALLKGKTLKSAIIYSNKLAAKVVEQENGSLS</sequence>
<dbReference type="AlphaFoldDB" id="A0A0R2D4D7"/>
<dbReference type="STRING" id="1423796.FC24_GL000986"/>
<dbReference type="SUPFAM" id="SSF53613">
    <property type="entry name" value="Ribokinase-like"/>
    <property type="match status" value="1"/>
</dbReference>
<dbReference type="GO" id="GO:0005829">
    <property type="term" value="C:cytosol"/>
    <property type="evidence" value="ECO:0007669"/>
    <property type="project" value="TreeGrafter"/>
</dbReference>
<name>A0A0R2D4D7_9LACO</name>
<dbReference type="Proteomes" id="UP000051638">
    <property type="component" value="Unassembled WGS sequence"/>
</dbReference>